<dbReference type="GO" id="GO:0004130">
    <property type="term" value="F:cytochrome-c peroxidase activity"/>
    <property type="evidence" value="ECO:0007669"/>
    <property type="project" value="TreeGrafter"/>
</dbReference>
<dbReference type="SUPFAM" id="SSF46626">
    <property type="entry name" value="Cytochrome c"/>
    <property type="match status" value="2"/>
</dbReference>
<dbReference type="GO" id="GO:0020037">
    <property type="term" value="F:heme binding"/>
    <property type="evidence" value="ECO:0007669"/>
    <property type="project" value="InterPro"/>
</dbReference>
<name>A0A1G8CX65_CHIFI</name>
<dbReference type="AlphaFoldDB" id="A0A1G8CX65"/>
<organism evidence="8 9">
    <name type="scientific">Chitinophaga filiformis</name>
    <name type="common">Myxococcus filiformis</name>
    <name type="synonym">Flexibacter filiformis</name>
    <dbReference type="NCBI Taxonomy" id="104663"/>
    <lineage>
        <taxon>Bacteria</taxon>
        <taxon>Pseudomonadati</taxon>
        <taxon>Bacteroidota</taxon>
        <taxon>Chitinophagia</taxon>
        <taxon>Chitinophagales</taxon>
        <taxon>Chitinophagaceae</taxon>
        <taxon>Chitinophaga</taxon>
    </lineage>
</organism>
<accession>A0A1G8CX65</accession>
<feature type="domain" description="Cytochrome c" evidence="7">
    <location>
        <begin position="283"/>
        <end position="407"/>
    </location>
</feature>
<dbReference type="InterPro" id="IPR036909">
    <property type="entry name" value="Cyt_c-like_dom_sf"/>
</dbReference>
<dbReference type="Gene3D" id="1.20.1420.20">
    <property type="entry name" value="M75 peptidase, HXXE motif"/>
    <property type="match status" value="1"/>
</dbReference>
<evidence type="ECO:0000313" key="8">
    <source>
        <dbReference type="EMBL" id="SDH50098.1"/>
    </source>
</evidence>
<feature type="domain" description="Cytochrome c" evidence="7">
    <location>
        <begin position="426"/>
        <end position="568"/>
    </location>
</feature>
<dbReference type="RefSeq" id="WP_218124286.1">
    <property type="nucleotide sequence ID" value="NZ_FNBN01000013.1"/>
</dbReference>
<evidence type="ECO:0000256" key="2">
    <source>
        <dbReference type="ARBA" id="ARBA00022617"/>
    </source>
</evidence>
<dbReference type="InterPro" id="IPR004852">
    <property type="entry name" value="Di-haem_cyt_c_peroxidsae"/>
</dbReference>
<reference evidence="8 9" key="1">
    <citation type="submission" date="2016-10" db="EMBL/GenBank/DDBJ databases">
        <authorList>
            <person name="de Groot N.N."/>
        </authorList>
    </citation>
    <scope>NUCLEOTIDE SEQUENCE [LARGE SCALE GENOMIC DNA]</scope>
    <source>
        <strain evidence="8 9">DSM 527</strain>
    </source>
</reference>
<dbReference type="Pfam" id="PF03150">
    <property type="entry name" value="CCP_MauG"/>
    <property type="match status" value="1"/>
</dbReference>
<dbReference type="PROSITE" id="PS51007">
    <property type="entry name" value="CYTC"/>
    <property type="match status" value="2"/>
</dbReference>
<keyword evidence="2 6" id="KW-0349">Heme</keyword>
<evidence type="ECO:0000256" key="4">
    <source>
        <dbReference type="ARBA" id="ARBA00023002"/>
    </source>
</evidence>
<dbReference type="InterPro" id="IPR009056">
    <property type="entry name" value="Cyt_c-like_dom"/>
</dbReference>
<sequence>MRWRVTFPGICALLLIAVILTSQGERPASLSDGVVAYFKRQQPVFAEKTLILRQRIEQLQPGDSTSLIAAKQALRECRISYKSIAFFLEYFFASEAYVFNAPAKYEIEEPYIEYEEPVGLQQIEALLYDPQVYQHRQELAAEVTVLVQTAEDLNALLYQFSATEPQAMESIQQELIRIMALYITGYDAPLLKSGIAEAAAAMKAIDTILTPYQDLDKKDSVTYYLQQGIRMLATQRDFDSFDRLSFLVNTALPLQRLLLNSSHDLFSPSALKKDVFPHNGIAGDTALGRRLFFETALSGNATRSCATCHQPARYFTDGLVRNKSLTGNEDLPRHTPGLLYASYQYSQFWDGRVQSLEEQVKAVMHSPQEMNANDDTVLHRLHNMPAYGGISLPQVQAALAAYLCTLTPFNSPFDQYMAGNKQALTDEQREGGNLFMGKGQCATCHFAPLFNGLIPPLYNRTEFEVLGTPANDDLAHPLQDRDSGRLSFFPIDFYKGAFKTPTVRNAAVTAPYMHNGAFRNMEQVIDFYNKGGGNGMGLSVSNQTLSAVPLQLTPKEKKALIAFIEALTDKDPAAH</sequence>
<dbReference type="PANTHER" id="PTHR30600">
    <property type="entry name" value="CYTOCHROME C PEROXIDASE-RELATED"/>
    <property type="match status" value="1"/>
</dbReference>
<comment type="subcellular location">
    <subcellularLocation>
        <location evidence="1">Cell envelope</location>
    </subcellularLocation>
</comment>
<gene>
    <name evidence="8" type="ORF">SAMN04488121_11373</name>
</gene>
<evidence type="ECO:0000256" key="1">
    <source>
        <dbReference type="ARBA" id="ARBA00004196"/>
    </source>
</evidence>
<keyword evidence="3 6" id="KW-0479">Metal-binding</keyword>
<evidence type="ECO:0000256" key="6">
    <source>
        <dbReference type="PROSITE-ProRule" id="PRU00433"/>
    </source>
</evidence>
<dbReference type="Proteomes" id="UP000199045">
    <property type="component" value="Unassembled WGS sequence"/>
</dbReference>
<dbReference type="GO" id="GO:0046872">
    <property type="term" value="F:metal ion binding"/>
    <property type="evidence" value="ECO:0007669"/>
    <property type="project" value="UniProtKB-KW"/>
</dbReference>
<keyword evidence="5 6" id="KW-0408">Iron</keyword>
<evidence type="ECO:0000256" key="5">
    <source>
        <dbReference type="ARBA" id="ARBA00023004"/>
    </source>
</evidence>
<proteinExistence type="predicted"/>
<evidence type="ECO:0000313" key="9">
    <source>
        <dbReference type="Proteomes" id="UP000199045"/>
    </source>
</evidence>
<protein>
    <submittedName>
        <fullName evidence="8">Cytochrome c peroxidase</fullName>
    </submittedName>
</protein>
<dbReference type="Gene3D" id="1.10.760.10">
    <property type="entry name" value="Cytochrome c-like domain"/>
    <property type="match status" value="2"/>
</dbReference>
<dbReference type="STRING" id="104663.SAMN04488121_11373"/>
<keyword evidence="4" id="KW-0560">Oxidoreductase</keyword>
<evidence type="ECO:0000259" key="7">
    <source>
        <dbReference type="PROSITE" id="PS51007"/>
    </source>
</evidence>
<dbReference type="InterPro" id="IPR051395">
    <property type="entry name" value="Cytochrome_c_Peroxidase/MauG"/>
</dbReference>
<dbReference type="GO" id="GO:0030313">
    <property type="term" value="C:cell envelope"/>
    <property type="evidence" value="ECO:0007669"/>
    <property type="project" value="UniProtKB-SubCell"/>
</dbReference>
<dbReference type="EMBL" id="FNBN01000013">
    <property type="protein sequence ID" value="SDH50098.1"/>
    <property type="molecule type" value="Genomic_DNA"/>
</dbReference>
<dbReference type="GO" id="GO:0009055">
    <property type="term" value="F:electron transfer activity"/>
    <property type="evidence" value="ECO:0007669"/>
    <property type="project" value="InterPro"/>
</dbReference>
<keyword evidence="8" id="KW-0575">Peroxidase</keyword>
<dbReference type="InterPro" id="IPR038352">
    <property type="entry name" value="Imelysin_sf"/>
</dbReference>
<evidence type="ECO:0000256" key="3">
    <source>
        <dbReference type="ARBA" id="ARBA00022723"/>
    </source>
</evidence>